<dbReference type="NCBIfam" id="TIGR01409">
    <property type="entry name" value="TAT_signal_seq"/>
    <property type="match status" value="1"/>
</dbReference>
<dbReference type="PROSITE" id="PS51318">
    <property type="entry name" value="TAT"/>
    <property type="match status" value="1"/>
</dbReference>
<dbReference type="Gene3D" id="3.40.190.10">
    <property type="entry name" value="Periplasmic binding protein-like II"/>
    <property type="match status" value="1"/>
</dbReference>
<sequence length="459" mass="50921">MEQEMFHTRTMGRRNFLKGTTAVGAGLIGLGSLIAACDSATSASSGPTTITVTDMPAESDKANLAAFKQQVLAFQKQFPQYKIVGHNYYFDSKTYYARFAGGQAENAVRVYYTEPQYMISHHFVADITDQIKKWEHFKDLTPGALNVVTGPQGHIYGFPIDGYKLALVYNRKLFQKAGLDPDKPPQTWDEFMGYAKQLTGKGVSGFMELTTNNQGGWHYTNWLYTAGGKVEDMVDGKLKCVVNSPTGVKTLQMYKDMRWRDKSIGDNVVVSDTYHPLGQGKVAMVIGGSDELASLINDFKLPLDTFGVGPMPTNGGNGCLGGGNIWIFNPKCTPEQINGGVEWVKFKYFDMKNFEDDLKTQKSQGKAIGFPDNAAFGGQLLEQRMAILKKYANIPEEMTQPYYSAKQEIVPEPAIQSQTYYALMDPVVQKMLSDPNADPQKELDTVAQTFQDTIDQATM</sequence>
<dbReference type="Pfam" id="PF01547">
    <property type="entry name" value="SBP_bac_1"/>
    <property type="match status" value="1"/>
</dbReference>
<dbReference type="InterPro" id="IPR006311">
    <property type="entry name" value="TAT_signal"/>
</dbReference>
<organism evidence="4 5">
    <name type="scientific">Dictyobacter aurantiacus</name>
    <dbReference type="NCBI Taxonomy" id="1936993"/>
    <lineage>
        <taxon>Bacteria</taxon>
        <taxon>Bacillati</taxon>
        <taxon>Chloroflexota</taxon>
        <taxon>Ktedonobacteria</taxon>
        <taxon>Ktedonobacterales</taxon>
        <taxon>Dictyobacteraceae</taxon>
        <taxon>Dictyobacter</taxon>
    </lineage>
</organism>
<comment type="caution">
    <text evidence="4">The sequence shown here is derived from an EMBL/GenBank/DDBJ whole genome shotgun (WGS) entry which is preliminary data.</text>
</comment>
<dbReference type="OrthoDB" id="9782846at2"/>
<proteinExistence type="inferred from homology"/>
<keyword evidence="2" id="KW-0813">Transport</keyword>
<protein>
    <submittedName>
        <fullName evidence="4">Sugar ABC transporter substrate-binding protein</fullName>
    </submittedName>
</protein>
<gene>
    <name evidence="4" type="ORF">KDAU_03000</name>
</gene>
<keyword evidence="5" id="KW-1185">Reference proteome</keyword>
<evidence type="ECO:0000256" key="3">
    <source>
        <dbReference type="ARBA" id="ARBA00022729"/>
    </source>
</evidence>
<dbReference type="EMBL" id="BIFQ01000001">
    <property type="protein sequence ID" value="GCE02971.1"/>
    <property type="molecule type" value="Genomic_DNA"/>
</dbReference>
<dbReference type="RefSeq" id="WP_126594297.1">
    <property type="nucleotide sequence ID" value="NZ_BIFQ01000001.1"/>
</dbReference>
<comment type="similarity">
    <text evidence="1">Belongs to the bacterial solute-binding protein 1 family.</text>
</comment>
<dbReference type="PANTHER" id="PTHR43649">
    <property type="entry name" value="ARABINOSE-BINDING PROTEIN-RELATED"/>
    <property type="match status" value="1"/>
</dbReference>
<name>A0A401Z7Y1_9CHLR</name>
<dbReference type="InterPro" id="IPR050490">
    <property type="entry name" value="Bact_solute-bd_prot1"/>
</dbReference>
<dbReference type="InterPro" id="IPR006061">
    <property type="entry name" value="SBP_1_CS"/>
</dbReference>
<evidence type="ECO:0000256" key="1">
    <source>
        <dbReference type="ARBA" id="ARBA00008520"/>
    </source>
</evidence>
<accession>A0A401Z7Y1</accession>
<dbReference type="GO" id="GO:0055085">
    <property type="term" value="P:transmembrane transport"/>
    <property type="evidence" value="ECO:0007669"/>
    <property type="project" value="InterPro"/>
</dbReference>
<dbReference type="InterPro" id="IPR019546">
    <property type="entry name" value="TAT_signal_bac_arc"/>
</dbReference>
<dbReference type="InterPro" id="IPR006059">
    <property type="entry name" value="SBP"/>
</dbReference>
<reference evidence="5" key="1">
    <citation type="submission" date="2018-12" db="EMBL/GenBank/DDBJ databases">
        <title>Tengunoibacter tsumagoiensis gen. nov., sp. nov., Dictyobacter kobayashii sp. nov., D. alpinus sp. nov., and D. joshuensis sp. nov. and description of Dictyobacteraceae fam. nov. within the order Ktedonobacterales isolated from Tengu-no-mugimeshi.</title>
        <authorList>
            <person name="Wang C.M."/>
            <person name="Zheng Y."/>
            <person name="Sakai Y."/>
            <person name="Toyoda A."/>
            <person name="Minakuchi Y."/>
            <person name="Abe K."/>
            <person name="Yokota A."/>
            <person name="Yabe S."/>
        </authorList>
    </citation>
    <scope>NUCLEOTIDE SEQUENCE [LARGE SCALE GENOMIC DNA]</scope>
    <source>
        <strain evidence="5">S-27</strain>
    </source>
</reference>
<dbReference type="SUPFAM" id="SSF53850">
    <property type="entry name" value="Periplasmic binding protein-like II"/>
    <property type="match status" value="1"/>
</dbReference>
<keyword evidence="3" id="KW-0732">Signal</keyword>
<dbReference type="PANTHER" id="PTHR43649:SF16">
    <property type="entry name" value="SUGAR-BINDING LIPOPROTEIN"/>
    <property type="match status" value="1"/>
</dbReference>
<evidence type="ECO:0000313" key="4">
    <source>
        <dbReference type="EMBL" id="GCE02971.1"/>
    </source>
</evidence>
<evidence type="ECO:0000313" key="5">
    <source>
        <dbReference type="Proteomes" id="UP000287224"/>
    </source>
</evidence>
<dbReference type="PROSITE" id="PS01037">
    <property type="entry name" value="SBP_BACTERIAL_1"/>
    <property type="match status" value="1"/>
</dbReference>
<evidence type="ECO:0000256" key="2">
    <source>
        <dbReference type="ARBA" id="ARBA00022448"/>
    </source>
</evidence>
<dbReference type="Proteomes" id="UP000287224">
    <property type="component" value="Unassembled WGS sequence"/>
</dbReference>
<dbReference type="AlphaFoldDB" id="A0A401Z7Y1"/>